<dbReference type="Gene3D" id="3.90.1150.10">
    <property type="entry name" value="Aspartate Aminotransferase, domain 1"/>
    <property type="match status" value="1"/>
</dbReference>
<dbReference type="Proteomes" id="UP000002213">
    <property type="component" value="Chromosome"/>
</dbReference>
<comment type="cofactor">
    <cofactor evidence="1 6 7">
        <name>pyridoxal 5'-phosphate</name>
        <dbReference type="ChEBI" id="CHEBI:597326"/>
    </cofactor>
</comment>
<dbReference type="InterPro" id="IPR015421">
    <property type="entry name" value="PyrdxlP-dep_Trfase_major"/>
</dbReference>
<comment type="similarity">
    <text evidence="2 7">Belongs to the group II decarboxylase family.</text>
</comment>
<accession>C6WIG3</accession>
<dbReference type="InterPro" id="IPR015424">
    <property type="entry name" value="PyrdxlP-dep_Trfase"/>
</dbReference>
<protein>
    <submittedName>
        <fullName evidence="9">Pyridoxal-dependent decarboxylase</fullName>
    </submittedName>
</protein>
<evidence type="ECO:0000313" key="9">
    <source>
        <dbReference type="EMBL" id="ACU36206.1"/>
    </source>
</evidence>
<keyword evidence="5 7" id="KW-0456">Lyase</keyword>
<dbReference type="GO" id="GO:0004058">
    <property type="term" value="F:aromatic-L-amino-acid decarboxylase activity"/>
    <property type="evidence" value="ECO:0007669"/>
    <property type="project" value="UniProtKB-ARBA"/>
</dbReference>
<dbReference type="HOGENOM" id="CLU_011856_0_4_11"/>
<evidence type="ECO:0000256" key="3">
    <source>
        <dbReference type="ARBA" id="ARBA00022793"/>
    </source>
</evidence>
<proteinExistence type="inferred from homology"/>
<dbReference type="PANTHER" id="PTHR11999">
    <property type="entry name" value="GROUP II PYRIDOXAL-5-PHOSPHATE DECARBOXYLASE"/>
    <property type="match status" value="1"/>
</dbReference>
<dbReference type="Gene3D" id="3.40.640.10">
    <property type="entry name" value="Type I PLP-dependent aspartate aminotransferase-like (Major domain)"/>
    <property type="match status" value="1"/>
</dbReference>
<dbReference type="GO" id="GO:0019752">
    <property type="term" value="P:carboxylic acid metabolic process"/>
    <property type="evidence" value="ECO:0007669"/>
    <property type="project" value="InterPro"/>
</dbReference>
<evidence type="ECO:0000256" key="1">
    <source>
        <dbReference type="ARBA" id="ARBA00001933"/>
    </source>
</evidence>
<evidence type="ECO:0000256" key="8">
    <source>
        <dbReference type="SAM" id="MobiDB-lite"/>
    </source>
</evidence>
<dbReference type="AlphaFoldDB" id="C6WIG3"/>
<dbReference type="GO" id="GO:0030170">
    <property type="term" value="F:pyridoxal phosphate binding"/>
    <property type="evidence" value="ECO:0007669"/>
    <property type="project" value="InterPro"/>
</dbReference>
<dbReference type="PRINTS" id="PR00800">
    <property type="entry name" value="YHDCRBOXLASE"/>
</dbReference>
<evidence type="ECO:0000313" key="10">
    <source>
        <dbReference type="Proteomes" id="UP000002213"/>
    </source>
</evidence>
<dbReference type="GO" id="GO:0006520">
    <property type="term" value="P:amino acid metabolic process"/>
    <property type="evidence" value="ECO:0007669"/>
    <property type="project" value="InterPro"/>
</dbReference>
<dbReference type="KEGG" id="ami:Amir_2266"/>
<dbReference type="eggNOG" id="COG0076">
    <property type="taxonomic scope" value="Bacteria"/>
</dbReference>
<keyword evidence="3" id="KW-0210">Decarboxylase</keyword>
<dbReference type="PANTHER" id="PTHR11999:SF70">
    <property type="entry name" value="MIP05841P"/>
    <property type="match status" value="1"/>
</dbReference>
<evidence type="ECO:0000256" key="5">
    <source>
        <dbReference type="ARBA" id="ARBA00023239"/>
    </source>
</evidence>
<sequence>MDDRGRPEDPAPALSRENLAGQNPSGQDPARQAPPRQDLDAAGRGPVDNAAAALELVARAAGPFLAGLQDRPVHPPDRDRLLDELAGPLPEDGDGALVAVAELLRVGTAAATATAGPRYFGYVVGGATPAAQAGDWVVSLLDQPTGLWPTSPLAAKAETVVLGWLKDLLGFPASHGGVLTPSATFANLTGLACARHWWAARHGVDVAADGLAGLPRMPVLSSGYAHASCRKALQVLGCGRDGLRLVAEADGSLDVDRLDRELADSGPAVLIGTAGEVDAGRYDPLDELADLAERHGAWLHVDGAFGLFAAASPRTRGLVRGVERADSVAADCHKWLNTPYESGFALVRDRSALARAFGSWNAAYLPEPDDERISYNTLGPESSRRARALPLWAALRAYGRAGHRALVERHLGLARRLGELVEAADDLELLSPVTLFVVCFRYRPAGMADPAGLDALNRSLGAALAEDGRVHAGTTSHRGVVALRPAIVNWRTRPEDVELLVAVVRELGARVRSALEG</sequence>
<dbReference type="EMBL" id="CP001630">
    <property type="protein sequence ID" value="ACU36206.1"/>
    <property type="molecule type" value="Genomic_DNA"/>
</dbReference>
<evidence type="ECO:0000256" key="2">
    <source>
        <dbReference type="ARBA" id="ARBA00009533"/>
    </source>
</evidence>
<feature type="region of interest" description="Disordered" evidence="8">
    <location>
        <begin position="1"/>
        <end position="45"/>
    </location>
</feature>
<dbReference type="STRING" id="446462.Amir_2266"/>
<feature type="modified residue" description="N6-(pyridoxal phosphate)lysine" evidence="6">
    <location>
        <position position="334"/>
    </location>
</feature>
<dbReference type="RefSeq" id="WP_015801095.1">
    <property type="nucleotide sequence ID" value="NC_013093.1"/>
</dbReference>
<dbReference type="InterPro" id="IPR010977">
    <property type="entry name" value="Aromatic_deC"/>
</dbReference>
<gene>
    <name evidence="9" type="ordered locus">Amir_2266</name>
</gene>
<reference evidence="9 10" key="1">
    <citation type="journal article" date="2009" name="Stand. Genomic Sci.">
        <title>Complete genome sequence of Actinosynnema mirum type strain (101).</title>
        <authorList>
            <person name="Land M."/>
            <person name="Lapidus A."/>
            <person name="Mayilraj S."/>
            <person name="Chen F."/>
            <person name="Copeland A."/>
            <person name="Del Rio T.G."/>
            <person name="Nolan M."/>
            <person name="Lucas S."/>
            <person name="Tice H."/>
            <person name="Cheng J.F."/>
            <person name="Chertkov O."/>
            <person name="Bruce D."/>
            <person name="Goodwin L."/>
            <person name="Pitluck S."/>
            <person name="Rohde M."/>
            <person name="Goker M."/>
            <person name="Pati A."/>
            <person name="Ivanova N."/>
            <person name="Mavromatis K."/>
            <person name="Chen A."/>
            <person name="Palaniappan K."/>
            <person name="Hauser L."/>
            <person name="Chang Y.J."/>
            <person name="Jeffries C.C."/>
            <person name="Brettin T."/>
            <person name="Detter J.C."/>
            <person name="Han C."/>
            <person name="Chain P."/>
            <person name="Tindall B.J."/>
            <person name="Bristow J."/>
            <person name="Eisen J.A."/>
            <person name="Markowitz V."/>
            <person name="Hugenholtz P."/>
            <person name="Kyrpides N.C."/>
            <person name="Klenk H.P."/>
        </authorList>
    </citation>
    <scope>NUCLEOTIDE SEQUENCE [LARGE SCALE GENOMIC DNA]</scope>
    <source>
        <strain evidence="10">ATCC 29888 / DSM 43827 / JCM 3225 / NBRC 14064 / NCIMB 13271 / NRRL B-12336 / IMRU 3971 / 101</strain>
    </source>
</reference>
<dbReference type="InterPro" id="IPR002129">
    <property type="entry name" value="PyrdxlP-dep_de-COase"/>
</dbReference>
<evidence type="ECO:0000256" key="4">
    <source>
        <dbReference type="ARBA" id="ARBA00022898"/>
    </source>
</evidence>
<name>C6WIG3_ACTMD</name>
<dbReference type="Pfam" id="PF00282">
    <property type="entry name" value="Pyridoxal_deC"/>
    <property type="match status" value="1"/>
</dbReference>
<dbReference type="InterPro" id="IPR015422">
    <property type="entry name" value="PyrdxlP-dep_Trfase_small"/>
</dbReference>
<keyword evidence="4 6" id="KW-0663">Pyridoxal phosphate</keyword>
<evidence type="ECO:0000256" key="6">
    <source>
        <dbReference type="PIRSR" id="PIRSR602129-50"/>
    </source>
</evidence>
<keyword evidence="10" id="KW-1185">Reference proteome</keyword>
<evidence type="ECO:0000256" key="7">
    <source>
        <dbReference type="RuleBase" id="RU000382"/>
    </source>
</evidence>
<organism evidence="9 10">
    <name type="scientific">Actinosynnema mirum (strain ATCC 29888 / DSM 43827 / JCM 3225 / NBRC 14064 / NCIMB 13271 / NRRL B-12336 / IMRU 3971 / 101)</name>
    <dbReference type="NCBI Taxonomy" id="446462"/>
    <lineage>
        <taxon>Bacteria</taxon>
        <taxon>Bacillati</taxon>
        <taxon>Actinomycetota</taxon>
        <taxon>Actinomycetes</taxon>
        <taxon>Pseudonocardiales</taxon>
        <taxon>Pseudonocardiaceae</taxon>
        <taxon>Actinosynnema</taxon>
    </lineage>
</organism>
<dbReference type="SUPFAM" id="SSF53383">
    <property type="entry name" value="PLP-dependent transferases"/>
    <property type="match status" value="1"/>
</dbReference>